<name>A0A2P6MYB6_9EUKA</name>
<dbReference type="AlphaFoldDB" id="A0A2P6MYB6"/>
<keyword evidence="2" id="KW-1185">Reference proteome</keyword>
<evidence type="ECO:0000313" key="1">
    <source>
        <dbReference type="EMBL" id="PRP76646.1"/>
    </source>
</evidence>
<evidence type="ECO:0000313" key="2">
    <source>
        <dbReference type="Proteomes" id="UP000241769"/>
    </source>
</evidence>
<reference evidence="1 2" key="1">
    <citation type="journal article" date="2018" name="Genome Biol. Evol.">
        <title>Multiple Roots of Fruiting Body Formation in Amoebozoa.</title>
        <authorList>
            <person name="Hillmann F."/>
            <person name="Forbes G."/>
            <person name="Novohradska S."/>
            <person name="Ferling I."/>
            <person name="Riege K."/>
            <person name="Groth M."/>
            <person name="Westermann M."/>
            <person name="Marz M."/>
            <person name="Spaller T."/>
            <person name="Winckler T."/>
            <person name="Schaap P."/>
            <person name="Glockner G."/>
        </authorList>
    </citation>
    <scope>NUCLEOTIDE SEQUENCE [LARGE SCALE GENOMIC DNA]</scope>
    <source>
        <strain evidence="1 2">Jena</strain>
    </source>
</reference>
<accession>A0A2P6MYB6</accession>
<sequence length="46" mass="5304">MAKHQKDQNSSKMLVFKDKPIQSSTSLYLAQSLLDLYFQLMILNVS</sequence>
<comment type="caution">
    <text evidence="1">The sequence shown here is derived from an EMBL/GenBank/DDBJ whole genome shotgun (WGS) entry which is preliminary data.</text>
</comment>
<proteinExistence type="predicted"/>
<organism evidence="1 2">
    <name type="scientific">Planoprotostelium fungivorum</name>
    <dbReference type="NCBI Taxonomy" id="1890364"/>
    <lineage>
        <taxon>Eukaryota</taxon>
        <taxon>Amoebozoa</taxon>
        <taxon>Evosea</taxon>
        <taxon>Variosea</taxon>
        <taxon>Cavosteliida</taxon>
        <taxon>Cavosteliaceae</taxon>
        <taxon>Planoprotostelium</taxon>
    </lineage>
</organism>
<gene>
    <name evidence="1" type="ORF">PROFUN_14972</name>
</gene>
<protein>
    <submittedName>
        <fullName evidence="1">Uncharacterized protein</fullName>
    </submittedName>
</protein>
<dbReference type="InParanoid" id="A0A2P6MYB6"/>
<dbReference type="Proteomes" id="UP000241769">
    <property type="component" value="Unassembled WGS sequence"/>
</dbReference>
<dbReference type="EMBL" id="MDYQ01000310">
    <property type="protein sequence ID" value="PRP76646.1"/>
    <property type="molecule type" value="Genomic_DNA"/>
</dbReference>